<gene>
    <name evidence="6" type="ORF">CTOB1V02_LOCUS1249</name>
</gene>
<dbReference type="FunFam" id="3.30.160.60:FF:001172">
    <property type="entry name" value="Zinc finger protein rotund"/>
    <property type="match status" value="1"/>
</dbReference>
<feature type="compositionally biased region" description="Low complexity" evidence="5">
    <location>
        <begin position="187"/>
        <end position="201"/>
    </location>
</feature>
<protein>
    <submittedName>
        <fullName evidence="6">Uncharacterized protein</fullName>
    </submittedName>
</protein>
<dbReference type="SMART" id="SM00355">
    <property type="entry name" value="ZnF_C2H2"/>
    <property type="match status" value="5"/>
</dbReference>
<dbReference type="InterPro" id="IPR013087">
    <property type="entry name" value="Znf_C2H2_type"/>
</dbReference>
<keyword evidence="1" id="KW-0479">Metal-binding</keyword>
<dbReference type="Pfam" id="PF00096">
    <property type="entry name" value="zf-C2H2"/>
    <property type="match status" value="3"/>
</dbReference>
<dbReference type="PROSITE" id="PS00028">
    <property type="entry name" value="ZINC_FINGER_C2H2_1"/>
    <property type="match status" value="5"/>
</dbReference>
<keyword evidence="2" id="KW-0677">Repeat</keyword>
<evidence type="ECO:0000256" key="4">
    <source>
        <dbReference type="ARBA" id="ARBA00022833"/>
    </source>
</evidence>
<evidence type="ECO:0000256" key="3">
    <source>
        <dbReference type="ARBA" id="ARBA00022771"/>
    </source>
</evidence>
<dbReference type="PANTHER" id="PTHR23235:SF120">
    <property type="entry name" value="KRUPPEL-LIKE FACTOR 15"/>
    <property type="match status" value="1"/>
</dbReference>
<dbReference type="GO" id="GO:0000981">
    <property type="term" value="F:DNA-binding transcription factor activity, RNA polymerase II-specific"/>
    <property type="evidence" value="ECO:0007669"/>
    <property type="project" value="TreeGrafter"/>
</dbReference>
<dbReference type="OrthoDB" id="6077919at2759"/>
<feature type="compositionally biased region" description="Polar residues" evidence="5">
    <location>
        <begin position="231"/>
        <end position="241"/>
    </location>
</feature>
<proteinExistence type="predicted"/>
<accession>A0A7R8W2Q4</accession>
<dbReference type="FunFam" id="3.30.160.60:FF:000648">
    <property type="entry name" value="Zinc finger protein rotund"/>
    <property type="match status" value="1"/>
</dbReference>
<name>A0A7R8W2Q4_9CRUS</name>
<keyword evidence="4" id="KW-0862">Zinc</keyword>
<feature type="region of interest" description="Disordered" evidence="5">
    <location>
        <begin position="173"/>
        <end position="279"/>
    </location>
</feature>
<dbReference type="SUPFAM" id="SSF57667">
    <property type="entry name" value="beta-beta-alpha zinc fingers"/>
    <property type="match status" value="3"/>
</dbReference>
<dbReference type="PANTHER" id="PTHR23235">
    <property type="entry name" value="KRUEPPEL-LIKE TRANSCRIPTION FACTOR"/>
    <property type="match status" value="1"/>
</dbReference>
<keyword evidence="3" id="KW-0863">Zinc-finger</keyword>
<feature type="region of interest" description="Disordered" evidence="5">
    <location>
        <begin position="341"/>
        <end position="370"/>
    </location>
</feature>
<reference evidence="6" key="1">
    <citation type="submission" date="2020-11" db="EMBL/GenBank/DDBJ databases">
        <authorList>
            <person name="Tran Van P."/>
        </authorList>
    </citation>
    <scope>NUCLEOTIDE SEQUENCE</scope>
</reference>
<organism evidence="6">
    <name type="scientific">Cyprideis torosa</name>
    <dbReference type="NCBI Taxonomy" id="163714"/>
    <lineage>
        <taxon>Eukaryota</taxon>
        <taxon>Metazoa</taxon>
        <taxon>Ecdysozoa</taxon>
        <taxon>Arthropoda</taxon>
        <taxon>Crustacea</taxon>
        <taxon>Oligostraca</taxon>
        <taxon>Ostracoda</taxon>
        <taxon>Podocopa</taxon>
        <taxon>Podocopida</taxon>
        <taxon>Cytherocopina</taxon>
        <taxon>Cytheroidea</taxon>
        <taxon>Cytherideidae</taxon>
        <taxon>Cyprideis</taxon>
    </lineage>
</organism>
<dbReference type="GO" id="GO:0008270">
    <property type="term" value="F:zinc ion binding"/>
    <property type="evidence" value="ECO:0007669"/>
    <property type="project" value="UniProtKB-KW"/>
</dbReference>
<dbReference type="InterPro" id="IPR036236">
    <property type="entry name" value="Znf_C2H2_sf"/>
</dbReference>
<sequence length="370" mass="41189">MVASQSPFFRLRSQIFGAKADLQLHTQVHMREAKPYKCSQCNKSFANSSYLSQHTRIHLGIKPYRCDICQRKFTQLSHLQQHIRTHTGDKPYACRHPGCAKSFSQLSSLQSHSRCHQGDKPFKCNSCYKCFNDEVSLLDHIPRHKESKHLKTHICSFCGKSYTQETYLAKHMQRHLEKGGDKRRHANSSSSANIASINGGTAAQGGGNNLGGGMVETSPSRDSAMYWNPVKQESSTPQHHLSSLGEDLTRTSPGGLQLPYPSYEMKAPGSPSPNTSAFSPLTSQLPPSARSYFAYDPSAAMAFNKHHSQAQQMDRSNPFPNQLFSLHHQIRNYAQPSALTAAAVSSPHVPHPFSPGHEHHHPSISLKDRI</sequence>
<evidence type="ECO:0000256" key="1">
    <source>
        <dbReference type="ARBA" id="ARBA00022723"/>
    </source>
</evidence>
<dbReference type="AlphaFoldDB" id="A0A7R8W2Q4"/>
<evidence type="ECO:0000313" key="6">
    <source>
        <dbReference type="EMBL" id="CAD7223259.1"/>
    </source>
</evidence>
<evidence type="ECO:0000256" key="5">
    <source>
        <dbReference type="SAM" id="MobiDB-lite"/>
    </source>
</evidence>
<evidence type="ECO:0000256" key="2">
    <source>
        <dbReference type="ARBA" id="ARBA00022737"/>
    </source>
</evidence>
<dbReference type="FunFam" id="3.30.160.60:FF:000125">
    <property type="entry name" value="Putative zinc finger protein 143"/>
    <property type="match status" value="1"/>
</dbReference>
<dbReference type="Gene3D" id="3.30.160.60">
    <property type="entry name" value="Classic Zinc Finger"/>
    <property type="match status" value="4"/>
</dbReference>
<dbReference type="PROSITE" id="PS50157">
    <property type="entry name" value="ZINC_FINGER_C2H2_2"/>
    <property type="match status" value="5"/>
</dbReference>
<dbReference type="EMBL" id="OB660174">
    <property type="protein sequence ID" value="CAD7223259.1"/>
    <property type="molecule type" value="Genomic_DNA"/>
</dbReference>
<feature type="compositionally biased region" description="Gly residues" evidence="5">
    <location>
        <begin position="202"/>
        <end position="214"/>
    </location>
</feature>
<dbReference type="GO" id="GO:0000978">
    <property type="term" value="F:RNA polymerase II cis-regulatory region sequence-specific DNA binding"/>
    <property type="evidence" value="ECO:0007669"/>
    <property type="project" value="TreeGrafter"/>
</dbReference>